<dbReference type="SUPFAM" id="SSF47336">
    <property type="entry name" value="ACP-like"/>
    <property type="match status" value="1"/>
</dbReference>
<evidence type="ECO:0000256" key="3">
    <source>
        <dbReference type="ARBA" id="ARBA00022801"/>
    </source>
</evidence>
<evidence type="ECO:0000256" key="1">
    <source>
        <dbReference type="ARBA" id="ARBA00004924"/>
    </source>
</evidence>
<dbReference type="InterPro" id="IPR009081">
    <property type="entry name" value="PP-bd_ACP"/>
</dbReference>
<accession>A0ABN1TKE5</accession>
<dbReference type="Gene3D" id="3.40.50.850">
    <property type="entry name" value="Isochorismatase-like"/>
    <property type="match status" value="1"/>
</dbReference>
<evidence type="ECO:0000313" key="6">
    <source>
        <dbReference type="EMBL" id="GAA1091241.1"/>
    </source>
</evidence>
<dbReference type="RefSeq" id="WP_343990512.1">
    <property type="nucleotide sequence ID" value="NZ_BAAALG010000001.1"/>
</dbReference>
<evidence type="ECO:0000256" key="2">
    <source>
        <dbReference type="ARBA" id="ARBA00012100"/>
    </source>
</evidence>
<protein>
    <recommendedName>
        <fullName evidence="2">isochorismatase</fullName>
        <ecNumber evidence="2">3.3.2.1</ecNumber>
    </recommendedName>
</protein>
<sequence>MLPQTVDYTFVLEPAELPDSRVGWLPEADRSALLVHDMQAYFARIYGDACPAFEQAVERTAALVAAARSAGVPVFYTAQPGDQEPAERGLLTEMWGSGIRDLEEQTKILDALAPAPGDEVLVKHRYSAFARSDFAERLAAAGRDQLVIAGIYAHIGVATTATDAFMRDIAPFVVADAVADFSLADHQRALHTVARTSGVVLGAEAVLAAWGGAATGASAALGSGDLDAALDATALDPADPLAQDLAELLGDAELVSRAVGDPSSDLFELGLDSLRAFELLDRLADRGVEIDYADFVQQATVGHLIEASSLVAER</sequence>
<proteinExistence type="predicted"/>
<reference evidence="6 7" key="1">
    <citation type="journal article" date="2019" name="Int. J. Syst. Evol. Microbiol.">
        <title>The Global Catalogue of Microorganisms (GCM) 10K type strain sequencing project: providing services to taxonomists for standard genome sequencing and annotation.</title>
        <authorList>
            <consortium name="The Broad Institute Genomics Platform"/>
            <consortium name="The Broad Institute Genome Sequencing Center for Infectious Disease"/>
            <person name="Wu L."/>
            <person name="Ma J."/>
        </authorList>
    </citation>
    <scope>NUCLEOTIDE SEQUENCE [LARGE SCALE GENOMIC DNA]</scope>
    <source>
        <strain evidence="6 7">JCM 13008</strain>
    </source>
</reference>
<dbReference type="Pfam" id="PF00550">
    <property type="entry name" value="PP-binding"/>
    <property type="match status" value="1"/>
</dbReference>
<dbReference type="InterPro" id="IPR016291">
    <property type="entry name" value="Isochorismatase"/>
</dbReference>
<feature type="domain" description="Carrier" evidence="5">
    <location>
        <begin position="236"/>
        <end position="312"/>
    </location>
</feature>
<evidence type="ECO:0000256" key="4">
    <source>
        <dbReference type="ARBA" id="ARBA00048590"/>
    </source>
</evidence>
<comment type="pathway">
    <text evidence="1">Siderophore biosynthesis.</text>
</comment>
<dbReference type="InterPro" id="IPR036380">
    <property type="entry name" value="Isochorismatase-like_sf"/>
</dbReference>
<dbReference type="InterPro" id="IPR000868">
    <property type="entry name" value="Isochorismatase-like_dom"/>
</dbReference>
<comment type="catalytic activity">
    <reaction evidence="4">
        <text>isochorismate + H2O = (2S,3S)-2,3-dihydroxy-2,3-dihydrobenzoate + pyruvate</text>
        <dbReference type="Rhea" id="RHEA:11112"/>
        <dbReference type="ChEBI" id="CHEBI:15361"/>
        <dbReference type="ChEBI" id="CHEBI:15377"/>
        <dbReference type="ChEBI" id="CHEBI:29780"/>
        <dbReference type="ChEBI" id="CHEBI:58764"/>
        <dbReference type="EC" id="3.3.2.1"/>
    </reaction>
</comment>
<comment type="caution">
    <text evidence="6">The sequence shown here is derived from an EMBL/GenBank/DDBJ whole genome shotgun (WGS) entry which is preliminary data.</text>
</comment>
<keyword evidence="7" id="KW-1185">Reference proteome</keyword>
<dbReference type="PRINTS" id="PR01398">
    <property type="entry name" value="ISCHRISMTASE"/>
</dbReference>
<name>A0ABN1TKE5_9ACTN</name>
<evidence type="ECO:0000313" key="7">
    <source>
        <dbReference type="Proteomes" id="UP001501581"/>
    </source>
</evidence>
<keyword evidence="3" id="KW-0378">Hydrolase</keyword>
<dbReference type="Proteomes" id="UP001501581">
    <property type="component" value="Unassembled WGS sequence"/>
</dbReference>
<dbReference type="InterPro" id="IPR050272">
    <property type="entry name" value="Isochorismatase-like_hydrls"/>
</dbReference>
<dbReference type="PANTHER" id="PTHR43540">
    <property type="entry name" value="PEROXYUREIDOACRYLATE/UREIDOACRYLATE AMIDOHYDROLASE-RELATED"/>
    <property type="match status" value="1"/>
</dbReference>
<dbReference type="PROSITE" id="PS50075">
    <property type="entry name" value="CARRIER"/>
    <property type="match status" value="1"/>
</dbReference>
<dbReference type="Pfam" id="PF00857">
    <property type="entry name" value="Isochorismatase"/>
    <property type="match status" value="1"/>
</dbReference>
<dbReference type="Gene3D" id="1.10.1200.10">
    <property type="entry name" value="ACP-like"/>
    <property type="match status" value="1"/>
</dbReference>
<dbReference type="PANTHER" id="PTHR43540:SF3">
    <property type="entry name" value="ENTEROBACTIN SYNTHASE COMPONENT B"/>
    <property type="match status" value="1"/>
</dbReference>
<dbReference type="EC" id="3.3.2.1" evidence="2"/>
<dbReference type="EMBL" id="BAAALG010000001">
    <property type="protein sequence ID" value="GAA1091241.1"/>
    <property type="molecule type" value="Genomic_DNA"/>
</dbReference>
<evidence type="ECO:0000259" key="5">
    <source>
        <dbReference type="PROSITE" id="PS50075"/>
    </source>
</evidence>
<gene>
    <name evidence="6" type="primary">amoB</name>
    <name evidence="6" type="ORF">GCM10009668_02460</name>
</gene>
<organism evidence="6 7">
    <name type="scientific">Nocardioides dubius</name>
    <dbReference type="NCBI Taxonomy" id="317019"/>
    <lineage>
        <taxon>Bacteria</taxon>
        <taxon>Bacillati</taxon>
        <taxon>Actinomycetota</taxon>
        <taxon>Actinomycetes</taxon>
        <taxon>Propionibacteriales</taxon>
        <taxon>Nocardioidaceae</taxon>
        <taxon>Nocardioides</taxon>
    </lineage>
</organism>
<dbReference type="InterPro" id="IPR036736">
    <property type="entry name" value="ACP-like_sf"/>
</dbReference>
<dbReference type="SUPFAM" id="SSF52499">
    <property type="entry name" value="Isochorismatase-like hydrolases"/>
    <property type="match status" value="1"/>
</dbReference>